<keyword evidence="3" id="KW-0472">Membrane</keyword>
<dbReference type="GO" id="GO:0016787">
    <property type="term" value="F:hydrolase activity"/>
    <property type="evidence" value="ECO:0007669"/>
    <property type="project" value="UniProtKB-KW"/>
</dbReference>
<keyword evidence="5" id="KW-1185">Reference proteome</keyword>
<feature type="transmembrane region" description="Helical" evidence="3">
    <location>
        <begin position="37"/>
        <end position="62"/>
    </location>
</feature>
<dbReference type="EMBL" id="CATQJL010000223">
    <property type="protein sequence ID" value="CAJ0596916.1"/>
    <property type="molecule type" value="Genomic_DNA"/>
</dbReference>
<dbReference type="AlphaFoldDB" id="A0AA36M409"/>
<dbReference type="SUPFAM" id="SSF54060">
    <property type="entry name" value="His-Me finger endonucleases"/>
    <property type="match status" value="1"/>
</dbReference>
<protein>
    <recommendedName>
        <fullName evidence="6">Ectonucleotide pyrophosphatase/phosphodiesterase family member 3</fullName>
    </recommendedName>
</protein>
<evidence type="ECO:0008006" key="6">
    <source>
        <dbReference type="Google" id="ProtNLM"/>
    </source>
</evidence>
<keyword evidence="1" id="KW-0378">Hydrolase</keyword>
<keyword evidence="3" id="KW-1133">Transmembrane helix</keyword>
<dbReference type="GO" id="GO:0055120">
    <property type="term" value="C:striated muscle dense body"/>
    <property type="evidence" value="ECO:0007669"/>
    <property type="project" value="TreeGrafter"/>
</dbReference>
<dbReference type="InterPro" id="IPR044929">
    <property type="entry name" value="DNA/RNA_non-sp_Endonuclease_sf"/>
</dbReference>
<comment type="caution">
    <text evidence="4">The sequence shown here is derived from an EMBL/GenBank/DDBJ whole genome shotgun (WGS) entry which is preliminary data.</text>
</comment>
<reference evidence="4" key="1">
    <citation type="submission" date="2023-07" db="EMBL/GenBank/DDBJ databases">
        <authorList>
            <consortium name="CYATHOMIX"/>
        </authorList>
    </citation>
    <scope>NUCLEOTIDE SEQUENCE</scope>
    <source>
        <strain evidence="4">N/A</strain>
    </source>
</reference>
<gene>
    <name evidence="4" type="ORF">CYNAS_LOCUS8899</name>
</gene>
<keyword evidence="3" id="KW-0812">Transmembrane</keyword>
<dbReference type="InterPro" id="IPR044925">
    <property type="entry name" value="His-Me_finger_sf"/>
</dbReference>
<accession>A0AA36M409</accession>
<organism evidence="4 5">
    <name type="scientific">Cylicocyclus nassatus</name>
    <name type="common">Nematode worm</name>
    <dbReference type="NCBI Taxonomy" id="53992"/>
    <lineage>
        <taxon>Eukaryota</taxon>
        <taxon>Metazoa</taxon>
        <taxon>Ecdysozoa</taxon>
        <taxon>Nematoda</taxon>
        <taxon>Chromadorea</taxon>
        <taxon>Rhabditida</taxon>
        <taxon>Rhabditina</taxon>
        <taxon>Rhabditomorpha</taxon>
        <taxon>Strongyloidea</taxon>
        <taxon>Strongylidae</taxon>
        <taxon>Cylicocyclus</taxon>
    </lineage>
</organism>
<proteinExistence type="predicted"/>
<dbReference type="Gene3D" id="3.40.720.10">
    <property type="entry name" value="Alkaline Phosphatase, subunit A"/>
    <property type="match status" value="1"/>
</dbReference>
<dbReference type="PANTHER" id="PTHR10151:SF114">
    <property type="entry name" value="ECTONUCLEOTIDE PYROPHOSPHATASE_PHOSPHODIESTERASE C27A7.3"/>
    <property type="match status" value="1"/>
</dbReference>
<dbReference type="Gene3D" id="3.40.570.10">
    <property type="entry name" value="Extracellular Endonuclease, subunit A"/>
    <property type="match status" value="1"/>
</dbReference>
<dbReference type="GO" id="GO:0031674">
    <property type="term" value="C:I band"/>
    <property type="evidence" value="ECO:0007669"/>
    <property type="project" value="TreeGrafter"/>
</dbReference>
<dbReference type="GO" id="GO:0016529">
    <property type="term" value="C:sarcoplasmic reticulum"/>
    <property type="evidence" value="ECO:0007669"/>
    <property type="project" value="TreeGrafter"/>
</dbReference>
<dbReference type="Pfam" id="PF01663">
    <property type="entry name" value="Phosphodiest"/>
    <property type="match status" value="1"/>
</dbReference>
<dbReference type="Gene3D" id="3.30.1360.180">
    <property type="match status" value="1"/>
</dbReference>
<dbReference type="PANTHER" id="PTHR10151">
    <property type="entry name" value="ECTONUCLEOTIDE PYROPHOSPHATASE/PHOSPHODIESTERASE"/>
    <property type="match status" value="1"/>
</dbReference>
<evidence type="ECO:0000256" key="2">
    <source>
        <dbReference type="ARBA" id="ARBA00023180"/>
    </source>
</evidence>
<dbReference type="InterPro" id="IPR002591">
    <property type="entry name" value="Phosphodiest/P_Trfase"/>
</dbReference>
<dbReference type="SUPFAM" id="SSF53649">
    <property type="entry name" value="Alkaline phosphatase-like"/>
    <property type="match status" value="1"/>
</dbReference>
<name>A0AA36M409_CYLNA</name>
<dbReference type="Proteomes" id="UP001176961">
    <property type="component" value="Unassembled WGS sequence"/>
</dbReference>
<dbReference type="InterPro" id="IPR017850">
    <property type="entry name" value="Alkaline_phosphatase_core_sf"/>
</dbReference>
<dbReference type="CDD" id="cd16018">
    <property type="entry name" value="Enpp"/>
    <property type="match status" value="1"/>
</dbReference>
<evidence type="ECO:0000313" key="4">
    <source>
        <dbReference type="EMBL" id="CAJ0596916.1"/>
    </source>
</evidence>
<evidence type="ECO:0000256" key="1">
    <source>
        <dbReference type="ARBA" id="ARBA00022801"/>
    </source>
</evidence>
<evidence type="ECO:0000313" key="5">
    <source>
        <dbReference type="Proteomes" id="UP001176961"/>
    </source>
</evidence>
<keyword evidence="2" id="KW-0325">Glycoprotein</keyword>
<sequence>MFLERWIAAMTKIVSSFTRSDTSFDSKSGSKRRQKKTIIIVAVIVGAVVLVALVLIAIIVYLSTMQARDVVIIKESSQNTTAAIEETTTDSKCKCVCTKKGFAKPHPPLLVISFDGFAKNYLSRKLLPTFEKIAECGVRAETVYPGFPAQTFPNHWTMATGLHPGHSGLVGNTIYDPEVLPKPSRLSQNLDLNEGFYTAIPIWDYYMKETKQKVATYSWIGSQHLSSHYEQPDIMLPFNKSMKPPDQFYQVLNWLKMGKDRPNFIMLYIMEPDATGHGTMGAKLNNTLIEVDDVLRKFIEELKKEGLYCCINIVIVSDHGMTEIKHSVVIEDYMNVTGMFAIPGIIAHIFKHESTLSIEDMEKGFTCKKEDHVRVFKRSTLPLRLRFTYPNRIGDLVLISEENTGVVVSKKDVRKHNSHGHDYVNPDMHTVMFATGPSLKNHFVLPPFEMVEYMNLWMKLLGLPARSNDGEPDFMDLALNKPVGRGYKIDSPAIEKCTDTYMGSTKLENICGTCSQDDQEAFRSWSACDGPGVSAVIKPHSETEKDLLCVLEGCKDMAIFTGSRDEVYDVALFEIYQKNNNEKLLGSKCTYRLLKDKEGCGRRSFDANENVHYKTLSAVAGRVLANEHRLIIPWKAKFIKDILTPLNEYTNEMVTKFGRVVAITGCTYNDNNDGIRSKKISRSRYPTHLYRILLTCDGEWADDGDYCANAEATKVLSFVFPHMDGDPNCLARRDLLLQYTATVKDIEKLLGIQFNFVKLSNTQQMLLKMHVTIELW</sequence>
<evidence type="ECO:0000256" key="3">
    <source>
        <dbReference type="SAM" id="Phobius"/>
    </source>
</evidence>